<proteinExistence type="predicted"/>
<dbReference type="Pfam" id="PF07505">
    <property type="entry name" value="DUF5131"/>
    <property type="match status" value="1"/>
</dbReference>
<evidence type="ECO:0000313" key="1">
    <source>
        <dbReference type="EMBL" id="QEG36148.1"/>
    </source>
</evidence>
<name>A0A5B9QB45_9BACT</name>
<dbReference type="OrthoDB" id="9787478at2"/>
<keyword evidence="2" id="KW-1185">Reference proteome</keyword>
<evidence type="ECO:0000313" key="2">
    <source>
        <dbReference type="Proteomes" id="UP000323917"/>
    </source>
</evidence>
<dbReference type="RefSeq" id="WP_148074538.1">
    <property type="nucleotide sequence ID" value="NZ_CP042913.1"/>
</dbReference>
<organism evidence="1 2">
    <name type="scientific">Bythopirellula goksoeyrii</name>
    <dbReference type="NCBI Taxonomy" id="1400387"/>
    <lineage>
        <taxon>Bacteria</taxon>
        <taxon>Pseudomonadati</taxon>
        <taxon>Planctomycetota</taxon>
        <taxon>Planctomycetia</taxon>
        <taxon>Pirellulales</taxon>
        <taxon>Lacipirellulaceae</taxon>
        <taxon>Bythopirellula</taxon>
    </lineage>
</organism>
<dbReference type="Proteomes" id="UP000323917">
    <property type="component" value="Chromosome"/>
</dbReference>
<reference evidence="1 2" key="1">
    <citation type="submission" date="2019-08" db="EMBL/GenBank/DDBJ databases">
        <title>Deep-cultivation of Planctomycetes and their phenomic and genomic characterization uncovers novel biology.</title>
        <authorList>
            <person name="Wiegand S."/>
            <person name="Jogler M."/>
            <person name="Boedeker C."/>
            <person name="Pinto D."/>
            <person name="Vollmers J."/>
            <person name="Rivas-Marin E."/>
            <person name="Kohn T."/>
            <person name="Peeters S.H."/>
            <person name="Heuer A."/>
            <person name="Rast P."/>
            <person name="Oberbeckmann S."/>
            <person name="Bunk B."/>
            <person name="Jeske O."/>
            <person name="Meyerdierks A."/>
            <person name="Storesund J.E."/>
            <person name="Kallscheuer N."/>
            <person name="Luecker S."/>
            <person name="Lage O.M."/>
            <person name="Pohl T."/>
            <person name="Merkel B.J."/>
            <person name="Hornburger P."/>
            <person name="Mueller R.-W."/>
            <person name="Bruemmer F."/>
            <person name="Labrenz M."/>
            <person name="Spormann A.M."/>
            <person name="Op den Camp H."/>
            <person name="Overmann J."/>
            <person name="Amann R."/>
            <person name="Jetten M.S.M."/>
            <person name="Mascher T."/>
            <person name="Medema M.H."/>
            <person name="Devos D.P."/>
            <person name="Kaster A.-K."/>
            <person name="Ovreas L."/>
            <person name="Rohde M."/>
            <person name="Galperin M.Y."/>
            <person name="Jogler C."/>
        </authorList>
    </citation>
    <scope>NUCLEOTIDE SEQUENCE [LARGE SCALE GENOMIC DNA]</scope>
    <source>
        <strain evidence="1 2">Pr1d</strain>
    </source>
</reference>
<accession>A0A5B9QB45</accession>
<protein>
    <submittedName>
        <fullName evidence="1">Phage protein Gp37/Gp68</fullName>
    </submittedName>
</protein>
<dbReference type="EMBL" id="CP042913">
    <property type="protein sequence ID" value="QEG36148.1"/>
    <property type="molecule type" value="Genomic_DNA"/>
</dbReference>
<dbReference type="InterPro" id="IPR011101">
    <property type="entry name" value="DUF5131"/>
</dbReference>
<dbReference type="KEGG" id="bgok:Pr1d_34570"/>
<dbReference type="AlphaFoldDB" id="A0A5B9QB45"/>
<sequence length="249" mass="29182">MAEKSGIGWTHHTVNPWWGCEKVGEVCRHCYIEGIMKRAGIKHPFEGPRRTKTWKMPLLWNRKAEMDSVRRRVFTCSMSDFFHTEADPWRPDIWQLVRQCEALDWLILTKQSERITECLPGDWGETGYPNVWLGVTCGHSRSYHRVADLLQIPATIKFISAEPLLGRLDFRHYLPGIDWVITGCEQAAKGTRRPMELEWVRDIYQQCLETGTAHYFKQYYAKERGIPRTDGVLDDKVCQRFPRQLVQEV</sequence>
<gene>
    <name evidence="1" type="ORF">Pr1d_34570</name>
</gene>